<sequence>MISILKHIFILYLLSFWDIAMSADADLELQTSPENFANLQVGDEGEFEIMVINNGPGDAGIGAPTATPIVVSTSIPLIDSSTVDFSINSNVSQECGFGTLIGDPRPGDPVVVIRFFTISELLAGSSITCYGNFVVTRPGNINEVVWGVNNGNPADTDPDNSNNQFVMTFRGFVPQVPTLANYSLLFMVLIFLAYTYFKINILPKKLVYQ</sequence>
<evidence type="ECO:0008006" key="4">
    <source>
        <dbReference type="Google" id="ProtNLM"/>
    </source>
</evidence>
<evidence type="ECO:0000313" key="2">
    <source>
        <dbReference type="EMBL" id="MFC3194076.1"/>
    </source>
</evidence>
<evidence type="ECO:0000256" key="1">
    <source>
        <dbReference type="SAM" id="Phobius"/>
    </source>
</evidence>
<name>A0ABV7JDA8_9GAMM</name>
<dbReference type="Proteomes" id="UP001595533">
    <property type="component" value="Unassembled WGS sequence"/>
</dbReference>
<keyword evidence="1" id="KW-0472">Membrane</keyword>
<keyword evidence="1" id="KW-1133">Transmembrane helix</keyword>
<organism evidence="2 3">
    <name type="scientific">Marinicella sediminis</name>
    <dbReference type="NCBI Taxonomy" id="1792834"/>
    <lineage>
        <taxon>Bacteria</taxon>
        <taxon>Pseudomonadati</taxon>
        <taxon>Pseudomonadota</taxon>
        <taxon>Gammaproteobacteria</taxon>
        <taxon>Lysobacterales</taxon>
        <taxon>Marinicellaceae</taxon>
        <taxon>Marinicella</taxon>
    </lineage>
</organism>
<protein>
    <recommendedName>
        <fullName evidence="4">DUF11 domain-containing protein</fullName>
    </recommendedName>
</protein>
<feature type="transmembrane region" description="Helical" evidence="1">
    <location>
        <begin position="179"/>
        <end position="197"/>
    </location>
</feature>
<accession>A0ABV7JDA8</accession>
<dbReference type="EMBL" id="JBHRTS010000003">
    <property type="protein sequence ID" value="MFC3194076.1"/>
    <property type="molecule type" value="Genomic_DNA"/>
</dbReference>
<gene>
    <name evidence="2" type="ORF">ACFODZ_07470</name>
</gene>
<dbReference type="RefSeq" id="WP_077412059.1">
    <property type="nucleotide sequence ID" value="NZ_JBHRTS010000003.1"/>
</dbReference>
<evidence type="ECO:0000313" key="3">
    <source>
        <dbReference type="Proteomes" id="UP001595533"/>
    </source>
</evidence>
<keyword evidence="1" id="KW-0812">Transmembrane</keyword>
<keyword evidence="3" id="KW-1185">Reference proteome</keyword>
<comment type="caution">
    <text evidence="2">The sequence shown here is derived from an EMBL/GenBank/DDBJ whole genome shotgun (WGS) entry which is preliminary data.</text>
</comment>
<reference evidence="3" key="1">
    <citation type="journal article" date="2019" name="Int. J. Syst. Evol. Microbiol.">
        <title>The Global Catalogue of Microorganisms (GCM) 10K type strain sequencing project: providing services to taxonomists for standard genome sequencing and annotation.</title>
        <authorList>
            <consortium name="The Broad Institute Genomics Platform"/>
            <consortium name="The Broad Institute Genome Sequencing Center for Infectious Disease"/>
            <person name="Wu L."/>
            <person name="Ma J."/>
        </authorList>
    </citation>
    <scope>NUCLEOTIDE SEQUENCE [LARGE SCALE GENOMIC DNA]</scope>
    <source>
        <strain evidence="3">KCTC 42953</strain>
    </source>
</reference>
<proteinExistence type="predicted"/>